<dbReference type="Pfam" id="PF01480">
    <property type="entry name" value="PWI"/>
    <property type="match status" value="1"/>
</dbReference>
<dbReference type="Gene3D" id="1.20.1390.10">
    <property type="entry name" value="PWI domain"/>
    <property type="match status" value="1"/>
</dbReference>
<feature type="compositionally biased region" description="Basic and acidic residues" evidence="1">
    <location>
        <begin position="1"/>
        <end position="33"/>
    </location>
</feature>
<proteinExistence type="predicted"/>
<sequence length="268" mass="30218">MDGRSRWRKQRQEIRQREQDMDDRARQREEQHALRNSAESAVQKSGAPATVAMTTTITASMPASAMEGIHPDRMHMLSDSHQAAHEAGQRPTSTRAADATLATPLYPSAPIKMSFSATKRANTGPATAEVMRTGVVLSDEAGETDDARKRRRLAPPPPMPRVEDPEERKRLIEKLVTRIPLEPADLWRWETALNDKLREFVAKKVEEILGVPEDELVTFVIDHLHKRGTPKALAEELEMALDEEAVRLVARLWRMLIYETEAYAQGLS</sequence>
<dbReference type="STRING" id="78915.A0A4V1IVV4"/>
<dbReference type="OrthoDB" id="6275295at2759"/>
<dbReference type="PROSITE" id="PS51025">
    <property type="entry name" value="PWI"/>
    <property type="match status" value="1"/>
</dbReference>
<gene>
    <name evidence="3" type="ORF">THASP1DRAFT_32791</name>
</gene>
<reference evidence="4" key="1">
    <citation type="journal article" date="2018" name="Nat. Microbiol.">
        <title>Leveraging single-cell genomics to expand the fungal tree of life.</title>
        <authorList>
            <person name="Ahrendt S.R."/>
            <person name="Quandt C.A."/>
            <person name="Ciobanu D."/>
            <person name="Clum A."/>
            <person name="Salamov A."/>
            <person name="Andreopoulos B."/>
            <person name="Cheng J.F."/>
            <person name="Woyke T."/>
            <person name="Pelin A."/>
            <person name="Henrissat B."/>
            <person name="Reynolds N.K."/>
            <person name="Benny G.L."/>
            <person name="Smith M.E."/>
            <person name="James T.Y."/>
            <person name="Grigoriev I.V."/>
        </authorList>
    </citation>
    <scope>NUCLEOTIDE SEQUENCE [LARGE SCALE GENOMIC DNA]</scope>
    <source>
        <strain evidence="4">RSA 1356</strain>
    </source>
</reference>
<dbReference type="GO" id="GO:0005681">
    <property type="term" value="C:spliceosomal complex"/>
    <property type="evidence" value="ECO:0007669"/>
    <property type="project" value="TreeGrafter"/>
</dbReference>
<accession>A0A4V1IVV4</accession>
<evidence type="ECO:0000259" key="2">
    <source>
        <dbReference type="PROSITE" id="PS51025"/>
    </source>
</evidence>
<dbReference type="EMBL" id="KZ993154">
    <property type="protein sequence ID" value="RKP05369.1"/>
    <property type="molecule type" value="Genomic_DNA"/>
</dbReference>
<evidence type="ECO:0000256" key="1">
    <source>
        <dbReference type="SAM" id="MobiDB-lite"/>
    </source>
</evidence>
<organism evidence="3 4">
    <name type="scientific">Thamnocephalis sphaerospora</name>
    <dbReference type="NCBI Taxonomy" id="78915"/>
    <lineage>
        <taxon>Eukaryota</taxon>
        <taxon>Fungi</taxon>
        <taxon>Fungi incertae sedis</taxon>
        <taxon>Zoopagomycota</taxon>
        <taxon>Zoopagomycotina</taxon>
        <taxon>Zoopagomycetes</taxon>
        <taxon>Zoopagales</taxon>
        <taxon>Sigmoideomycetaceae</taxon>
        <taxon>Thamnocephalis</taxon>
    </lineage>
</organism>
<protein>
    <recommendedName>
        <fullName evidence="2">PWI domain-containing protein</fullName>
    </recommendedName>
</protein>
<dbReference type="AlphaFoldDB" id="A0A4V1IVV4"/>
<feature type="domain" description="PWI" evidence="2">
    <location>
        <begin position="184"/>
        <end position="268"/>
    </location>
</feature>
<evidence type="ECO:0000313" key="4">
    <source>
        <dbReference type="Proteomes" id="UP000271241"/>
    </source>
</evidence>
<dbReference type="SMART" id="SM00311">
    <property type="entry name" value="PWI"/>
    <property type="match status" value="1"/>
</dbReference>
<dbReference type="PANTHER" id="PTHR18806">
    <property type="entry name" value="RBM25 PROTEIN"/>
    <property type="match status" value="1"/>
</dbReference>
<dbReference type="PANTHER" id="PTHR18806:SF4">
    <property type="entry name" value="RNA-BINDING PROTEIN 25"/>
    <property type="match status" value="1"/>
</dbReference>
<feature type="region of interest" description="Disordered" evidence="1">
    <location>
        <begin position="1"/>
        <end position="49"/>
    </location>
</feature>
<dbReference type="GO" id="GO:0003729">
    <property type="term" value="F:mRNA binding"/>
    <property type="evidence" value="ECO:0007669"/>
    <property type="project" value="TreeGrafter"/>
</dbReference>
<name>A0A4V1IVV4_9FUNG</name>
<feature type="region of interest" description="Disordered" evidence="1">
    <location>
        <begin position="138"/>
        <end position="164"/>
    </location>
</feature>
<keyword evidence="4" id="KW-1185">Reference proteome</keyword>
<evidence type="ECO:0000313" key="3">
    <source>
        <dbReference type="EMBL" id="RKP05369.1"/>
    </source>
</evidence>
<dbReference type="Proteomes" id="UP000271241">
    <property type="component" value="Unassembled WGS sequence"/>
</dbReference>
<dbReference type="InterPro" id="IPR052768">
    <property type="entry name" value="RBM25"/>
</dbReference>
<dbReference type="InterPro" id="IPR002483">
    <property type="entry name" value="PWI_dom"/>
</dbReference>